<evidence type="ECO:0000313" key="1">
    <source>
        <dbReference type="EMBL" id="KKN98393.1"/>
    </source>
</evidence>
<comment type="caution">
    <text evidence="1">The sequence shown here is derived from an EMBL/GenBank/DDBJ whole genome shotgun (WGS) entry which is preliminary data.</text>
</comment>
<gene>
    <name evidence="1" type="ORF">LCGC14_0144850</name>
</gene>
<reference evidence="1" key="1">
    <citation type="journal article" date="2015" name="Nature">
        <title>Complex archaea that bridge the gap between prokaryotes and eukaryotes.</title>
        <authorList>
            <person name="Spang A."/>
            <person name="Saw J.H."/>
            <person name="Jorgensen S.L."/>
            <person name="Zaremba-Niedzwiedzka K."/>
            <person name="Martijn J."/>
            <person name="Lind A.E."/>
            <person name="van Eijk R."/>
            <person name="Schleper C."/>
            <person name="Guy L."/>
            <person name="Ettema T.J."/>
        </authorList>
    </citation>
    <scope>NUCLEOTIDE SEQUENCE</scope>
</reference>
<protein>
    <submittedName>
        <fullName evidence="1">Uncharacterized protein</fullName>
    </submittedName>
</protein>
<proteinExistence type="predicted"/>
<organism evidence="1">
    <name type="scientific">marine sediment metagenome</name>
    <dbReference type="NCBI Taxonomy" id="412755"/>
    <lineage>
        <taxon>unclassified sequences</taxon>
        <taxon>metagenomes</taxon>
        <taxon>ecological metagenomes</taxon>
    </lineage>
</organism>
<accession>A0A0F9Y178</accession>
<sequence>MPLTSSQTASLINQQVGAFGQRDAYASSLSPGYGGGRGGGGGPSYNSYAGYDPFMSQPAGGVGAGGNFSPWQMPQSVQSFGGMRDPYMQFGGMGGAMSSLMGRNPMSIPFSNSQMRGAAGQYMGEQLGGAAVSAGAGAIGMGATVGMLAGGIGLGKLSAGLMQPGAGLASRAAGAAAGAGGGILNMGFGSVTSGAYGAAKGAALGRGMGMTAARGIGALAGGAAFMPQFAAGMALYQGVDYLTGNMAEGVRSERQAQDITRRYGNQMFGGAGIGGGAGGGATRSQMRQMGGLIRGMGAEDTQTSTDELMTVMEKMGQKDMFRMMGTSKNPEQFAKKFKDTLKTLKDVARATQTSLEEAVDIFDEITRMGFYRASDAAQFALNMQVSGNLTGMGMQGAGRLASRGAGAGGYATKAGGAKAALDIGTQLGTMEKLQYITPGDIEQVGGVEKFTALLQEAGSRALRTEESGGTGAAVMPAIAFMNKNGTVDRKAMNKFLNGGMSWSEVRDLATRKSVDFGRTFLAELGKNTKVFLDDVGGDLPLFLEKFSQGTGGQIAVGAGISKEAGVGKARATIYGPDMADTPAFRNIMDEFTPTNRQAVKTLQQQATVQVAKKAEMDRQEELYSIGGHLDKVLEKFATSIQNAAADIANAFQKKVVDPVTGALGGQTPVMSTQGMKTAFFAEQESYLAKMSLGGAGGDQVSRPSFGEGKYRVTDLSSYADIRRSAARLSAGDVSIREASFKGKESAFRGIFAANIGTEGMKDLMSDVEVGFGDVLTRALEARSGDAAGRETAAKITNTYQKTQFYKRVIETYNLEDLNRKESEGGLNLSLDSSDIDRLNEFKQELADQLGTNLPNLPHALRRATGGEPIEATVLRLMGKENRGELGINASEQAAGMRAAVDTSGLNAVGDVQEDLEDILGDKAVKGSKLSNVLYGDQQKTIAKLMAGAYKQAIGIGKSKGGRFTDPKGKAGVRAKLSALRSATKKELIKLVGHEAAAPLLSVITDSFSLDKVAGWGARNYGNLRASFEKLAGVGGEGYGSLAQLNIGSIQAGLEKIIPDVSEETRGDVSEFYAGVKDVLGGRGLEQFRKVAGAGGKLSAGELEELSGEGGMIADVSIVTKVYRELMKEKPDLSGILAMIESSGLPEAKKAELKKVVTKILAEGSAGGVGVTRKGAKGKASEEALFVSTVGGLYGLTGDEIKVGPGGGISGGVAGSGVQARPSKAEALDAAGRIKAKFENAEFTGTVEFKGQGTPGAVVLPPVNPGEVR</sequence>
<dbReference type="EMBL" id="LAZR01000051">
    <property type="protein sequence ID" value="KKN98393.1"/>
    <property type="molecule type" value="Genomic_DNA"/>
</dbReference>
<name>A0A0F9Y178_9ZZZZ</name>
<dbReference type="AlphaFoldDB" id="A0A0F9Y178"/>